<evidence type="ECO:0000256" key="16">
    <source>
        <dbReference type="ARBA" id="ARBA00069665"/>
    </source>
</evidence>
<dbReference type="Gene3D" id="2.60.40.690">
    <property type="entry name" value="Alpha-macroglobulin, receptor-binding domain"/>
    <property type="match status" value="1"/>
</dbReference>
<dbReference type="GO" id="GO:0002376">
    <property type="term" value="P:immune system process"/>
    <property type="evidence" value="ECO:0007669"/>
    <property type="project" value="UniProtKB-KW"/>
</dbReference>
<evidence type="ECO:0000256" key="15">
    <source>
        <dbReference type="ARBA" id="ARBA00063781"/>
    </source>
</evidence>
<dbReference type="InterPro" id="IPR041813">
    <property type="entry name" value="A2M_TED"/>
</dbReference>
<dbReference type="InterPro" id="IPR002890">
    <property type="entry name" value="MG2"/>
</dbReference>
<evidence type="ECO:0000259" key="20">
    <source>
        <dbReference type="SMART" id="SM01360"/>
    </source>
</evidence>
<keyword evidence="10" id="KW-0325">Glycoprotein</keyword>
<dbReference type="Gene3D" id="2.60.40.1940">
    <property type="match status" value="1"/>
</dbReference>
<dbReference type="EMBL" id="OU895880">
    <property type="protein sequence ID" value="CAG9811985.1"/>
    <property type="molecule type" value="Genomic_DNA"/>
</dbReference>
<feature type="signal peptide" evidence="18">
    <location>
        <begin position="1"/>
        <end position="24"/>
    </location>
</feature>
<comment type="subunit">
    <text evidence="15">Heterodimer of a TEP1-N chain and an TEP1-C chain non-covalently linked. Forms a complex composed of TEP1-N and TEP1-C heterodimer, LRIM1 and APL1C; the interaction stabilizes TEP1-N and TEP1-C heterodimer, prevents its binding to tissues while circulating in the hemolymph and protects the thioester bond from hydrolysis. Mature TEP1 and to a lesser extent full-length TEP1 interact with SPCLIP1; the interaction is induced by microbial infection.</text>
</comment>
<dbReference type="Gene3D" id="2.60.40.10">
    <property type="entry name" value="Immunoglobulins"/>
    <property type="match status" value="2"/>
</dbReference>
<dbReference type="PROSITE" id="PS00477">
    <property type="entry name" value="ALPHA_2_MACROGLOBULIN"/>
    <property type="match status" value="1"/>
</dbReference>
<evidence type="ECO:0000256" key="14">
    <source>
        <dbReference type="ARBA" id="ARBA00063008"/>
    </source>
</evidence>
<dbReference type="InterPro" id="IPR013783">
    <property type="entry name" value="Ig-like_fold"/>
</dbReference>
<protein>
    <recommendedName>
        <fullName evidence="16">CD109 antigen</fullName>
    </recommendedName>
    <alternativeName>
        <fullName evidence="17">TEP1-F</fullName>
    </alternativeName>
</protein>
<dbReference type="Pfam" id="PF07703">
    <property type="entry name" value="A2M_BRD"/>
    <property type="match status" value="1"/>
</dbReference>
<dbReference type="GO" id="GO:0098552">
    <property type="term" value="C:side of membrane"/>
    <property type="evidence" value="ECO:0007669"/>
    <property type="project" value="UniProtKB-KW"/>
</dbReference>
<dbReference type="PANTHER" id="PTHR11412">
    <property type="entry name" value="MACROGLOBULIN / COMPLEMENT"/>
    <property type="match status" value="1"/>
</dbReference>
<dbReference type="Gene3D" id="2.60.40.1930">
    <property type="match status" value="2"/>
</dbReference>
<dbReference type="Pfam" id="PF07677">
    <property type="entry name" value="A2M_recep"/>
    <property type="match status" value="1"/>
</dbReference>
<reference evidence="22" key="1">
    <citation type="submission" date="2022-01" db="EMBL/GenBank/DDBJ databases">
        <authorList>
            <person name="King R."/>
        </authorList>
    </citation>
    <scope>NUCLEOTIDE SEQUENCE</scope>
</reference>
<dbReference type="FunFam" id="1.50.10.20:FF:000001">
    <property type="entry name" value="CD109 isoform 1"/>
    <property type="match status" value="1"/>
</dbReference>
<dbReference type="InterPro" id="IPR008930">
    <property type="entry name" value="Terpenoid_cyclase/PrenylTrfase"/>
</dbReference>
<dbReference type="InterPro" id="IPR036595">
    <property type="entry name" value="A-macroglobulin_rcpt-bd_sf"/>
</dbReference>
<dbReference type="Pfam" id="PF00207">
    <property type="entry name" value="A2M"/>
    <property type="match status" value="1"/>
</dbReference>
<dbReference type="InterPro" id="IPR049135">
    <property type="entry name" value="TEP1_CUB2"/>
</dbReference>
<organism evidence="22 23">
    <name type="scientific">Chironomus riparius</name>
    <dbReference type="NCBI Taxonomy" id="315576"/>
    <lineage>
        <taxon>Eukaryota</taxon>
        <taxon>Metazoa</taxon>
        <taxon>Ecdysozoa</taxon>
        <taxon>Arthropoda</taxon>
        <taxon>Hexapoda</taxon>
        <taxon>Insecta</taxon>
        <taxon>Pterygota</taxon>
        <taxon>Neoptera</taxon>
        <taxon>Endopterygota</taxon>
        <taxon>Diptera</taxon>
        <taxon>Nematocera</taxon>
        <taxon>Chironomoidea</taxon>
        <taxon>Chironomidae</taxon>
        <taxon>Chironominae</taxon>
        <taxon>Chironomus</taxon>
    </lineage>
</organism>
<reference evidence="22" key="2">
    <citation type="submission" date="2022-10" db="EMBL/GenBank/DDBJ databases">
        <authorList>
            <consortium name="ENA_rothamsted_submissions"/>
            <consortium name="culmorum"/>
            <person name="King R."/>
        </authorList>
    </citation>
    <scope>NUCLEOTIDE SEQUENCE</scope>
</reference>
<dbReference type="Gene3D" id="2.60.120.1540">
    <property type="match status" value="1"/>
</dbReference>
<dbReference type="Pfam" id="PF21412">
    <property type="entry name" value="TEP1_CUB2"/>
    <property type="match status" value="1"/>
</dbReference>
<comment type="similarity">
    <text evidence="2">Belongs to the protease inhibitor I39 (alpha-2-macroglobulin) family.</text>
</comment>
<dbReference type="FunFam" id="2.60.40.10:FF:000155">
    <property type="entry name" value="complement C3 isoform X1"/>
    <property type="match status" value="1"/>
</dbReference>
<evidence type="ECO:0000256" key="4">
    <source>
        <dbReference type="ARBA" id="ARBA00022622"/>
    </source>
</evidence>
<evidence type="ECO:0000256" key="12">
    <source>
        <dbReference type="ARBA" id="ARBA00056820"/>
    </source>
</evidence>
<dbReference type="Gene3D" id="1.50.10.20">
    <property type="match status" value="1"/>
</dbReference>
<evidence type="ECO:0000313" key="23">
    <source>
        <dbReference type="Proteomes" id="UP001153620"/>
    </source>
</evidence>
<evidence type="ECO:0000256" key="8">
    <source>
        <dbReference type="ARBA" id="ARBA00023136"/>
    </source>
</evidence>
<evidence type="ECO:0000256" key="9">
    <source>
        <dbReference type="ARBA" id="ARBA00023157"/>
    </source>
</evidence>
<dbReference type="InterPro" id="IPR011625">
    <property type="entry name" value="A2M_N_BRD"/>
</dbReference>
<dbReference type="PANTHER" id="PTHR11412:SF136">
    <property type="entry name" value="CD109 ANTIGEN"/>
    <property type="match status" value="1"/>
</dbReference>
<dbReference type="SMART" id="SM01419">
    <property type="entry name" value="Thiol-ester_cl"/>
    <property type="match status" value="1"/>
</dbReference>
<accession>A0A9N9WZ79</accession>
<comment type="subcellular location">
    <subcellularLocation>
        <location evidence="1">Cell membrane</location>
        <topology evidence="1">Lipid-anchor</topology>
        <topology evidence="1">GPI-anchor</topology>
    </subcellularLocation>
</comment>
<evidence type="ECO:0000256" key="2">
    <source>
        <dbReference type="ARBA" id="ARBA00010952"/>
    </source>
</evidence>
<dbReference type="SMART" id="SM01361">
    <property type="entry name" value="A2M_recep"/>
    <property type="match status" value="1"/>
</dbReference>
<keyword evidence="9" id="KW-1015">Disulfide bond</keyword>
<keyword evidence="7" id="KW-0882">Thioester bond</keyword>
<dbReference type="Gene3D" id="2.60.40.2950">
    <property type="match status" value="1"/>
</dbReference>
<gene>
    <name evidence="22" type="ORF">CHIRRI_LOCUS14792</name>
</gene>
<feature type="domain" description="Alpha-2-macroglobulin bait region" evidence="19">
    <location>
        <begin position="499"/>
        <end position="634"/>
    </location>
</feature>
<comment type="function">
    <text evidence="12">Modulates negatively TGFB1 signaling in keratinocytes.</text>
</comment>
<feature type="chain" id="PRO_5040405240" description="CD109 antigen" evidence="18">
    <location>
        <begin position="25"/>
        <end position="1499"/>
    </location>
</feature>
<feature type="domain" description="Alpha-macroglobulin receptor-binding" evidence="21">
    <location>
        <begin position="1381"/>
        <end position="1470"/>
    </location>
</feature>
<evidence type="ECO:0000256" key="7">
    <source>
        <dbReference type="ARBA" id="ARBA00022966"/>
    </source>
</evidence>
<evidence type="ECO:0000256" key="1">
    <source>
        <dbReference type="ARBA" id="ARBA00004609"/>
    </source>
</evidence>
<keyword evidence="6" id="KW-0391">Immunity</keyword>
<keyword evidence="5 18" id="KW-0732">Signal</keyword>
<dbReference type="Proteomes" id="UP001153620">
    <property type="component" value="Chromosome 4"/>
</dbReference>
<evidence type="ECO:0000313" key="22">
    <source>
        <dbReference type="EMBL" id="CAG9811985.1"/>
    </source>
</evidence>
<evidence type="ECO:0000259" key="19">
    <source>
        <dbReference type="SMART" id="SM01359"/>
    </source>
</evidence>
<evidence type="ECO:0000256" key="17">
    <source>
        <dbReference type="ARBA" id="ARBA00078071"/>
    </source>
</evidence>
<dbReference type="InterPro" id="IPR011626">
    <property type="entry name" value="Alpha-macroglobulin_TED"/>
</dbReference>
<dbReference type="GO" id="GO:0005886">
    <property type="term" value="C:plasma membrane"/>
    <property type="evidence" value="ECO:0007669"/>
    <property type="project" value="UniProtKB-SubCell"/>
</dbReference>
<keyword evidence="3" id="KW-1003">Cell membrane</keyword>
<evidence type="ECO:0000256" key="5">
    <source>
        <dbReference type="ARBA" id="ARBA00022729"/>
    </source>
</evidence>
<dbReference type="SUPFAM" id="SSF49410">
    <property type="entry name" value="Alpha-macroglobulin receptor domain"/>
    <property type="match status" value="1"/>
</dbReference>
<evidence type="ECO:0000256" key="18">
    <source>
        <dbReference type="SAM" id="SignalP"/>
    </source>
</evidence>
<dbReference type="SMART" id="SM01360">
    <property type="entry name" value="A2M"/>
    <property type="match status" value="1"/>
</dbReference>
<keyword evidence="8" id="KW-0472">Membrane</keyword>
<keyword evidence="23" id="KW-1185">Reference proteome</keyword>
<evidence type="ECO:0000256" key="13">
    <source>
        <dbReference type="ARBA" id="ARBA00057615"/>
    </source>
</evidence>
<dbReference type="InterPro" id="IPR041555">
    <property type="entry name" value="MG3"/>
</dbReference>
<dbReference type="InterPro" id="IPR047565">
    <property type="entry name" value="Alpha-macroglob_thiol-ester_cl"/>
</dbReference>
<dbReference type="CDD" id="cd02897">
    <property type="entry name" value="A2M_2"/>
    <property type="match status" value="1"/>
</dbReference>
<dbReference type="GO" id="GO:0005615">
    <property type="term" value="C:extracellular space"/>
    <property type="evidence" value="ECO:0007669"/>
    <property type="project" value="InterPro"/>
</dbReference>
<dbReference type="Pfam" id="PF17791">
    <property type="entry name" value="MG3"/>
    <property type="match status" value="1"/>
</dbReference>
<sequence>MIRNKMLFLSIILLFIASNYLIKCDNEGFFTVVGSNLLKYQQPYRTVLTYQGYKEEQILQIGIKEVKENSTGYEVYKKVTVSGDGIKNVNFDLNNQPQGDYVLEVKSMTGKKFNQSVALHMNLRKYSTFIQTDKSIYKPGDNVKFRVFVVDADTKPFKFDDIEIFITDGGRNRIKQFESPKSKFVNGVYRNELQLSDLPVMGTWKIHVKVNNKSNTNKDFEVNEYVLPKFELTMDTEPANFKDGKIRATVKAKYTFGKFAKGTAKVTAEVYRSHYSREEQKLIDESVRVSKQIDVDGKKFVEFDVINELKMNQSRYERFVTLTATFVEELNQKEMNVTKDIYVEKSPYKIELTKSAEKIKPGLPFKLRAQVMKHDKNMPVTDSHNPVKFEIKYNYDIMRTCTRKDYPEWFDPYFRFYKRNETVTQRTLTVDDIITSEYECREVKSMDEVREVFPKNGLAELPLEVIGNITDIRVDASYLDASDYTNYISRAVSESNKFIQLYYSPQWTQSNDSYVVRIASNEKINRLNYKIVGSSGYIETKSFKYAKIMDDYLEIVPTTSMGSSIQVIVFCITEEGELISDSIDFDLDGNFANYINLHLSSEQVKPGENVTITVDSTPNSFVGLLGIDQSVLLLKSGNDIDEVTVSNELRRFESYDIYHYRRYDGPNEYYEDFNKNLVIISNTKGSQKYKYIQTYDNHTYDLPLDGYPYPTKQYEIASYDRVGASDFDSDAVLFSGVGASAGGGGPKPIEIRKDFPETWLFEDFDMENSNKHVLTKKVPDTITSWIITGFSLNPNLGLGLTKEPTKLNVFQPFFVSTNLPYSIKRGEVVSIPFSVFNYLGTYQNVIVKFFNSDRDFEFAEVNEAENSVSRQKRALEKERTKEIFVKSNEGTSISFMIRPLKVGHITIKVTAESQLAGDGVERQLKVEPEGVTQYFNEAVFVDLRNQKNFRKNIQITVPSDAVEDSTRIEASVIGDILGPTLENLDNLIQLPYGCAEQNMLKFVPNILVLEYLTNLNKLNPETEAKLKKHLDVGYQKQLTYKNKGGSYSGFGMKTENGSTWLTAYVAKSFNQASKYIDIDQEVITEALDFLSSVQSDNGSFPEFGHVSYTPMQGGASKGIGLTAYTLITFLENKQHGEKYKDTIKKSLDYVVKNIWELDDIYALAIASYALQLARHEKKDELLAKLNNKAEEMEGMKYWKKEIVEDEGRAYWFYRRRSTVNVEMTSYAMLAFILAGHDQQTIPIMKWLVSQRNYRGGFQSTQDTVVGLQALSQLASKIPFSNNQMRISIKPENSAQKSFDLNDKNSLILQKAELPSSSRTFEVTANGTGFAILQISYKYNLDNAGKHPRFNLKPTVDTTSNKEFLNLKVCTNFVPDSQDDKSNMAIMEVTLPSGFTFDNDHLTELMTTEKVKKVETKDGDTVIMVYFDDIEATYICPSFHAYRTHSVANHKPAPIVVYDYYDNSRHARAFYNPPEISLCDICQGADECKDACEVPTVEIH</sequence>
<comment type="subunit">
    <text evidence="14">Heterodimer; disulfide-linked. Interacts with TGFB1 and TGFBR1. Forms a heteromeric complex with TGFBR1, TGFBR2 and TGFBR3 in a ligand-independent manner.</text>
</comment>
<dbReference type="OrthoDB" id="7780472at2759"/>
<dbReference type="InterPro" id="IPR009048">
    <property type="entry name" value="A-macroglobulin_rcpt-bd"/>
</dbReference>
<dbReference type="InterPro" id="IPR019742">
    <property type="entry name" value="MacrogloblnA2_CS"/>
</dbReference>
<proteinExistence type="inferred from homology"/>
<dbReference type="FunFam" id="2.60.40.1930:FF:000001">
    <property type="entry name" value="CD109 isoform 3"/>
    <property type="match status" value="1"/>
</dbReference>
<dbReference type="Pfam" id="PF07678">
    <property type="entry name" value="TED_complement"/>
    <property type="match status" value="1"/>
</dbReference>
<dbReference type="SUPFAM" id="SSF48239">
    <property type="entry name" value="Terpenoid cyclases/Protein prenyltransferases"/>
    <property type="match status" value="1"/>
</dbReference>
<evidence type="ECO:0000256" key="3">
    <source>
        <dbReference type="ARBA" id="ARBA00022475"/>
    </source>
</evidence>
<evidence type="ECO:0000256" key="6">
    <source>
        <dbReference type="ARBA" id="ARBA00022859"/>
    </source>
</evidence>
<dbReference type="GO" id="GO:0004866">
    <property type="term" value="F:endopeptidase inhibitor activity"/>
    <property type="evidence" value="ECO:0007669"/>
    <property type="project" value="InterPro"/>
</dbReference>
<dbReference type="Gene3D" id="2.20.130.20">
    <property type="match status" value="2"/>
</dbReference>
<evidence type="ECO:0000256" key="11">
    <source>
        <dbReference type="ARBA" id="ARBA00023288"/>
    </source>
</evidence>
<dbReference type="SMART" id="SM01359">
    <property type="entry name" value="A2M_N_2"/>
    <property type="match status" value="1"/>
</dbReference>
<evidence type="ECO:0000256" key="10">
    <source>
        <dbReference type="ARBA" id="ARBA00023180"/>
    </source>
</evidence>
<keyword evidence="11" id="KW-0449">Lipoprotein</keyword>
<comment type="function">
    <text evidence="13">Binds covalently through a thioester bond to the pathogen surface resulting in pathogen clearance.</text>
</comment>
<dbReference type="InterPro" id="IPR050473">
    <property type="entry name" value="A2M/Complement_sys"/>
</dbReference>
<feature type="domain" description="Alpha-2-macroglobulin" evidence="20">
    <location>
        <begin position="758"/>
        <end position="849"/>
    </location>
</feature>
<evidence type="ECO:0000259" key="21">
    <source>
        <dbReference type="SMART" id="SM01361"/>
    </source>
</evidence>
<dbReference type="Pfam" id="PF01835">
    <property type="entry name" value="MG2"/>
    <property type="match status" value="1"/>
</dbReference>
<dbReference type="InterPro" id="IPR001599">
    <property type="entry name" value="Macroglobln_a2"/>
</dbReference>
<keyword evidence="4" id="KW-0336">GPI-anchor</keyword>
<name>A0A9N9WZ79_9DIPT</name>